<dbReference type="Proteomes" id="UP000568158">
    <property type="component" value="Unassembled WGS sequence"/>
</dbReference>
<comment type="caution">
    <text evidence="5">The sequence shown here is derived from an EMBL/GenBank/DDBJ whole genome shotgun (WGS) entry which is preliminary data.</text>
</comment>
<evidence type="ECO:0000256" key="2">
    <source>
        <dbReference type="ARBA" id="ARBA00023180"/>
    </source>
</evidence>
<feature type="region of interest" description="Disordered" evidence="3">
    <location>
        <begin position="169"/>
        <end position="219"/>
    </location>
</feature>
<dbReference type="InterPro" id="IPR025928">
    <property type="entry name" value="Flocculin_t3_rpt"/>
</dbReference>
<feature type="compositionally biased region" description="Low complexity" evidence="3">
    <location>
        <begin position="183"/>
        <end position="219"/>
    </location>
</feature>
<gene>
    <name evidence="5" type="ORF">HII12_004099</name>
</gene>
<organism evidence="5 6">
    <name type="scientific">Dekkera bruxellensis</name>
    <name type="common">Brettanomyces custersii</name>
    <dbReference type="NCBI Taxonomy" id="5007"/>
    <lineage>
        <taxon>Eukaryota</taxon>
        <taxon>Fungi</taxon>
        <taxon>Dikarya</taxon>
        <taxon>Ascomycota</taxon>
        <taxon>Saccharomycotina</taxon>
        <taxon>Pichiomycetes</taxon>
        <taxon>Pichiales</taxon>
        <taxon>Pichiaceae</taxon>
        <taxon>Brettanomyces</taxon>
    </lineage>
</organism>
<evidence type="ECO:0000256" key="4">
    <source>
        <dbReference type="SAM" id="SignalP"/>
    </source>
</evidence>
<feature type="compositionally biased region" description="Low complexity" evidence="3">
    <location>
        <begin position="573"/>
        <end position="592"/>
    </location>
</feature>
<keyword evidence="2" id="KW-0325">Glycoprotein</keyword>
<feature type="region of interest" description="Disordered" evidence="3">
    <location>
        <begin position="416"/>
        <end position="441"/>
    </location>
</feature>
<feature type="region of interest" description="Disordered" evidence="3">
    <location>
        <begin position="573"/>
        <end position="633"/>
    </location>
</feature>
<accession>A0A8H6ESG7</accession>
<name>A0A8H6ESG7_DEKBR</name>
<feature type="chain" id="PRO_5034856598" evidence="4">
    <location>
        <begin position="24"/>
        <end position="671"/>
    </location>
</feature>
<feature type="signal peptide" evidence="4">
    <location>
        <begin position="1"/>
        <end position="23"/>
    </location>
</feature>
<reference evidence="5 6" key="1">
    <citation type="journal article" date="2020" name="Appl. Microbiol. Biotechnol.">
        <title>Targeted gene deletion in Brettanomyces bruxellensis with an expression-free CRISPR-Cas9 system.</title>
        <authorList>
            <person name="Varela C."/>
            <person name="Bartel C."/>
            <person name="Onetto C."/>
            <person name="Borneman A."/>
        </authorList>
    </citation>
    <scope>NUCLEOTIDE SEQUENCE [LARGE SCALE GENOMIC DNA]</scope>
    <source>
        <strain evidence="5 6">AWRI1613</strain>
    </source>
</reference>
<evidence type="ECO:0000256" key="3">
    <source>
        <dbReference type="SAM" id="MobiDB-lite"/>
    </source>
</evidence>
<evidence type="ECO:0000256" key="1">
    <source>
        <dbReference type="ARBA" id="ARBA00022729"/>
    </source>
</evidence>
<proteinExistence type="predicted"/>
<sequence>MMFKLSCLACIASLLAQFQLASAKSIYGNLTSDDVAYVYSGQFKIMLQPLESIVHSYEYLIGNLTDTIDEYDSVPTDFNTTLENIVANSTAYLNNLPSVFENLKENLIEDKDYLLQETSDESMVANASLGRWLFYNHWCFTIFYSKASANVTNTDSAVDELLSYDGSYSNSNSSGATTEAQISTIEGESTTTSEISSTEDTTSEQTSSSSTTNSGKTATATSSYTVGFKRLLQRRDVDDDDFGDWAMSSLETVASPIITLIENYEELVKDIIKVLNKKGTLTDDDLTALSNVITYTEDIINNVVPAAATYLGDALIYDNNITVNYQTMILANFTTLKANSVSQLATYLTYYTDDGSFSTAYTTLLAEITTTTSSSSTTSNSSTASSSSASSTSTSSTTSTITTTIVSGSSTVTTSSRIASSSSSSSNSAVTGASSNGQLTSSSSTLHSWVVSNTSSTSTSNGLSTTITGSTLAYSSSGVNTQKVTQTSSTGNTNVASSSSSVKTTGYIASTITGSEGESGQNGIATTVITVTTCSDHVCSKVPVTTGLSSYTSNVNGVLTVYTTFCPLTGTHTSTNANGGSGSGSSSTVSASEIEQLNSPSGVSGESQTFSNGAVSRTSSAEASEKTLQTSSQATVAAANPSLGVSTYEEKAARLQHGTGLLLFIFAAALL</sequence>
<evidence type="ECO:0000313" key="5">
    <source>
        <dbReference type="EMBL" id="KAF6008620.1"/>
    </source>
</evidence>
<feature type="region of interest" description="Disordered" evidence="3">
    <location>
        <begin position="373"/>
        <end position="396"/>
    </location>
</feature>
<dbReference type="EMBL" id="JABCYN010000035">
    <property type="protein sequence ID" value="KAF6008620.1"/>
    <property type="molecule type" value="Genomic_DNA"/>
</dbReference>
<protein>
    <submittedName>
        <fullName evidence="5">Uncharacterized protein</fullName>
    </submittedName>
</protein>
<evidence type="ECO:0000313" key="6">
    <source>
        <dbReference type="Proteomes" id="UP000568158"/>
    </source>
</evidence>
<keyword evidence="1 4" id="KW-0732">Signal</keyword>
<feature type="compositionally biased region" description="Polar residues" evidence="3">
    <location>
        <begin position="593"/>
        <end position="633"/>
    </location>
</feature>
<dbReference type="AlphaFoldDB" id="A0A8H6ESG7"/>
<dbReference type="Pfam" id="PF13928">
    <property type="entry name" value="Flocculin_t3"/>
    <property type="match status" value="1"/>
</dbReference>